<name>A0A212J0R0_9BACT</name>
<organism evidence="1">
    <name type="scientific">uncultured Dysgonomonas sp</name>
    <dbReference type="NCBI Taxonomy" id="206096"/>
    <lineage>
        <taxon>Bacteria</taxon>
        <taxon>Pseudomonadati</taxon>
        <taxon>Bacteroidota</taxon>
        <taxon>Bacteroidia</taxon>
        <taxon>Bacteroidales</taxon>
        <taxon>Dysgonomonadaceae</taxon>
        <taxon>Dysgonomonas</taxon>
        <taxon>environmental samples</taxon>
    </lineage>
</organism>
<accession>A0A212J0R0</accession>
<dbReference type="AlphaFoldDB" id="A0A212J0R0"/>
<reference evidence="1" key="1">
    <citation type="submission" date="2016-04" db="EMBL/GenBank/DDBJ databases">
        <authorList>
            <person name="Evans L.H."/>
            <person name="Alamgir A."/>
            <person name="Owens N."/>
            <person name="Weber N.D."/>
            <person name="Virtaneva K."/>
            <person name="Barbian K."/>
            <person name="Babar A."/>
            <person name="Rosenke K."/>
        </authorList>
    </citation>
    <scope>NUCLEOTIDE SEQUENCE</scope>
    <source>
        <strain evidence="1">86-2</strain>
    </source>
</reference>
<evidence type="ECO:0000313" key="1">
    <source>
        <dbReference type="EMBL" id="SBV93017.1"/>
    </source>
</evidence>
<gene>
    <name evidence="1" type="ORF">KL86DYS2_10466</name>
</gene>
<proteinExistence type="predicted"/>
<protein>
    <submittedName>
        <fullName evidence="1">Uncharacterized protein</fullName>
    </submittedName>
</protein>
<sequence>MYLIQSIVNAKDKEVIHIHSSDIFPRLHDDFRDMFVYCLDAISMEICRRPCR</sequence>
<dbReference type="EMBL" id="FLUL01000001">
    <property type="protein sequence ID" value="SBV93017.1"/>
    <property type="molecule type" value="Genomic_DNA"/>
</dbReference>